<dbReference type="PROSITE" id="PS51782">
    <property type="entry name" value="LYSM"/>
    <property type="match status" value="1"/>
</dbReference>
<protein>
    <submittedName>
        <fullName evidence="3">LysM peptidoglycan-binding domain-containing protein</fullName>
    </submittedName>
</protein>
<keyword evidence="1" id="KW-1133">Transmembrane helix</keyword>
<dbReference type="InterPro" id="IPR011055">
    <property type="entry name" value="Dup_hybrid_motif"/>
</dbReference>
<dbReference type="Gene3D" id="2.70.70.10">
    <property type="entry name" value="Glucose Permease (Domain IIA)"/>
    <property type="match status" value="1"/>
</dbReference>
<feature type="domain" description="LysM" evidence="2">
    <location>
        <begin position="132"/>
        <end position="180"/>
    </location>
</feature>
<dbReference type="Pfam" id="PF01551">
    <property type="entry name" value="Peptidase_M23"/>
    <property type="match status" value="1"/>
</dbReference>
<dbReference type="PANTHER" id="PTHR21666:SF270">
    <property type="entry name" value="MUREIN HYDROLASE ACTIVATOR ENVC"/>
    <property type="match status" value="1"/>
</dbReference>
<gene>
    <name evidence="3" type="ORF">D6810_03400</name>
</gene>
<dbReference type="InterPro" id="IPR016047">
    <property type="entry name" value="M23ase_b-sheet_dom"/>
</dbReference>
<dbReference type="CDD" id="cd12797">
    <property type="entry name" value="M23_peptidase"/>
    <property type="match status" value="1"/>
</dbReference>
<keyword evidence="1" id="KW-0472">Membrane</keyword>
<evidence type="ECO:0000259" key="2">
    <source>
        <dbReference type="PROSITE" id="PS51782"/>
    </source>
</evidence>
<comment type="caution">
    <text evidence="3">The sequence shown here is derived from an EMBL/GenBank/DDBJ whole genome shotgun (WGS) entry which is preliminary data.</text>
</comment>
<feature type="transmembrane region" description="Helical" evidence="1">
    <location>
        <begin position="20"/>
        <end position="45"/>
    </location>
</feature>
<sequence>MGKDIGRVVKVSTQKKELKISLFTPIDLLVDFVFLLVVGLCKLLAKILYSFKIKLYANRSLFYKRFTHTLLIVLTIIAGTGGILRRFAAERSISSELDGGITVGFNDYIFQGSTKNPSRMRSLSTLTGVKIQKYVVKPGETLKQIADRFQVTIDTIRWASLDSGLSPFSNEIKEGIVLTIPEINGVLKKVNPGDTIESILAQVNLPVDEANFANVVELNGIEPPYNLNGRSAIFIPNGNIKVNIVGPLVDIPRGVFTNPLAHNSCKGYAVSRGMTPYHNGVDLAKWDGCVISSVANGVVKYAGWSNYGEGYNVRIDHGGGIVTHYYHGNGEFYVKQGDRVQQGQPIMYMGTSGNSTGVHLHFSLFKDGVAVNPYGYVPF</sequence>
<evidence type="ECO:0000313" key="4">
    <source>
        <dbReference type="Proteomes" id="UP000269410"/>
    </source>
</evidence>
<dbReference type="GO" id="GO:0004222">
    <property type="term" value="F:metalloendopeptidase activity"/>
    <property type="evidence" value="ECO:0007669"/>
    <property type="project" value="TreeGrafter"/>
</dbReference>
<keyword evidence="1" id="KW-0812">Transmembrane</keyword>
<dbReference type="Proteomes" id="UP000269410">
    <property type="component" value="Unassembled WGS sequence"/>
</dbReference>
<evidence type="ECO:0000256" key="1">
    <source>
        <dbReference type="SAM" id="Phobius"/>
    </source>
</evidence>
<dbReference type="InterPro" id="IPR050570">
    <property type="entry name" value="Cell_wall_metabolism_enzyme"/>
</dbReference>
<dbReference type="PANTHER" id="PTHR21666">
    <property type="entry name" value="PEPTIDASE-RELATED"/>
    <property type="match status" value="1"/>
</dbReference>
<accession>A0A3M0YX15</accession>
<dbReference type="InterPro" id="IPR018392">
    <property type="entry name" value="LysM"/>
</dbReference>
<proteinExistence type="predicted"/>
<organism evidence="3 4">
    <name type="scientific">Candidatus Dojkabacteria bacterium</name>
    <dbReference type="NCBI Taxonomy" id="2099670"/>
    <lineage>
        <taxon>Bacteria</taxon>
        <taxon>Candidatus Dojkabacteria</taxon>
    </lineage>
</organism>
<name>A0A3M0YX15_9BACT</name>
<dbReference type="EMBL" id="RFKV01000117">
    <property type="protein sequence ID" value="RMD76629.1"/>
    <property type="molecule type" value="Genomic_DNA"/>
</dbReference>
<dbReference type="Gene3D" id="3.10.350.10">
    <property type="entry name" value="LysM domain"/>
    <property type="match status" value="1"/>
</dbReference>
<dbReference type="CDD" id="cd00118">
    <property type="entry name" value="LysM"/>
    <property type="match status" value="1"/>
</dbReference>
<dbReference type="Pfam" id="PF01476">
    <property type="entry name" value="LysM"/>
    <property type="match status" value="1"/>
</dbReference>
<feature type="transmembrane region" description="Helical" evidence="1">
    <location>
        <begin position="66"/>
        <end position="84"/>
    </location>
</feature>
<dbReference type="AlphaFoldDB" id="A0A3M0YX15"/>
<reference evidence="3 4" key="1">
    <citation type="submission" date="2018-10" db="EMBL/GenBank/DDBJ databases">
        <title>Thermophilic Lithotrophy and Phototrophy in an Intertidal, Iron-rich, Geothermal Spring.</title>
        <authorList>
            <person name="Ward L.M."/>
            <person name="Idei A."/>
            <person name="Nakagawa M."/>
            <person name="Ueno Y."/>
            <person name="Fischer W."/>
            <person name="Mcglynn S.E."/>
        </authorList>
    </citation>
    <scope>NUCLEOTIDE SEQUENCE [LARGE SCALE GENOMIC DNA]</scope>
    <source>
        <strain evidence="3">J137</strain>
    </source>
</reference>
<evidence type="ECO:0000313" key="3">
    <source>
        <dbReference type="EMBL" id="RMD76629.1"/>
    </source>
</evidence>
<dbReference type="SUPFAM" id="SSF51261">
    <property type="entry name" value="Duplicated hybrid motif"/>
    <property type="match status" value="1"/>
</dbReference>
<dbReference type="InterPro" id="IPR036779">
    <property type="entry name" value="LysM_dom_sf"/>
</dbReference>